<comment type="similarity">
    <text evidence="1">Belongs to the protein kinase superfamily. CAMK Ser/Thr protein kinase family. PIM subfamily.</text>
</comment>
<dbReference type="PROSITE" id="PS50011">
    <property type="entry name" value="PROTEIN_KINASE_DOM"/>
    <property type="match status" value="1"/>
</dbReference>
<feature type="domain" description="Protein kinase" evidence="10">
    <location>
        <begin position="4"/>
        <end position="293"/>
    </location>
</feature>
<dbReference type="SUPFAM" id="SSF56112">
    <property type="entry name" value="Protein kinase-like (PK-like)"/>
    <property type="match status" value="1"/>
</dbReference>
<dbReference type="InterPro" id="IPR011009">
    <property type="entry name" value="Kinase-like_dom_sf"/>
</dbReference>
<reference evidence="11" key="1">
    <citation type="submission" date="2021-06" db="EMBL/GenBank/DDBJ databases">
        <authorList>
            <consortium name="Wellcome Sanger Institute Data Sharing"/>
        </authorList>
    </citation>
    <scope>NUCLEOTIDE SEQUENCE [LARGE SCALE GENOMIC DNA]</scope>
</reference>
<comment type="catalytic activity">
    <reaction evidence="8">
        <text>L-threonyl-[protein] + ATP = O-phospho-L-threonyl-[protein] + ADP + H(+)</text>
        <dbReference type="Rhea" id="RHEA:46608"/>
        <dbReference type="Rhea" id="RHEA-COMP:11060"/>
        <dbReference type="Rhea" id="RHEA-COMP:11605"/>
        <dbReference type="ChEBI" id="CHEBI:15378"/>
        <dbReference type="ChEBI" id="CHEBI:30013"/>
        <dbReference type="ChEBI" id="CHEBI:30616"/>
        <dbReference type="ChEBI" id="CHEBI:61977"/>
        <dbReference type="ChEBI" id="CHEBI:456216"/>
        <dbReference type="EC" id="2.7.11.1"/>
    </reaction>
</comment>
<dbReference type="Gene3D" id="3.30.200.20">
    <property type="entry name" value="Phosphorylase Kinase, domain 1"/>
    <property type="match status" value="1"/>
</dbReference>
<dbReference type="EC" id="2.7.11.1" evidence="2"/>
<reference evidence="11" key="3">
    <citation type="submission" date="2025-09" db="UniProtKB">
        <authorList>
            <consortium name="Ensembl"/>
        </authorList>
    </citation>
    <scope>IDENTIFICATION</scope>
</reference>
<dbReference type="GO" id="GO:0007346">
    <property type="term" value="P:regulation of mitotic cell cycle"/>
    <property type="evidence" value="ECO:0007669"/>
    <property type="project" value="TreeGrafter"/>
</dbReference>
<comment type="catalytic activity">
    <reaction evidence="9">
        <text>L-seryl-[protein] + ATP = O-phospho-L-seryl-[protein] + ADP + H(+)</text>
        <dbReference type="Rhea" id="RHEA:17989"/>
        <dbReference type="Rhea" id="RHEA-COMP:9863"/>
        <dbReference type="Rhea" id="RHEA-COMP:11604"/>
        <dbReference type="ChEBI" id="CHEBI:15378"/>
        <dbReference type="ChEBI" id="CHEBI:29999"/>
        <dbReference type="ChEBI" id="CHEBI:30616"/>
        <dbReference type="ChEBI" id="CHEBI:83421"/>
        <dbReference type="ChEBI" id="CHEBI:456216"/>
        <dbReference type="EC" id="2.7.11.1"/>
    </reaction>
</comment>
<evidence type="ECO:0000256" key="5">
    <source>
        <dbReference type="ARBA" id="ARBA00022741"/>
    </source>
</evidence>
<dbReference type="InterPro" id="IPR008271">
    <property type="entry name" value="Ser/Thr_kinase_AS"/>
</dbReference>
<keyword evidence="3" id="KW-0723">Serine/threonine-protein kinase</keyword>
<dbReference type="InterPro" id="IPR000719">
    <property type="entry name" value="Prot_kinase_dom"/>
</dbReference>
<keyword evidence="6" id="KW-0418">Kinase</keyword>
<dbReference type="GO" id="GO:0004674">
    <property type="term" value="F:protein serine/threonine kinase activity"/>
    <property type="evidence" value="ECO:0007669"/>
    <property type="project" value="UniProtKB-KW"/>
</dbReference>
<evidence type="ECO:0000256" key="6">
    <source>
        <dbReference type="ARBA" id="ARBA00022777"/>
    </source>
</evidence>
<organism evidence="11 12">
    <name type="scientific">Erpetoichthys calabaricus</name>
    <name type="common">Rope fish</name>
    <name type="synonym">Calamoichthys calabaricus</name>
    <dbReference type="NCBI Taxonomy" id="27687"/>
    <lineage>
        <taxon>Eukaryota</taxon>
        <taxon>Metazoa</taxon>
        <taxon>Chordata</taxon>
        <taxon>Craniata</taxon>
        <taxon>Vertebrata</taxon>
        <taxon>Euteleostomi</taxon>
        <taxon>Actinopterygii</taxon>
        <taxon>Polypteriformes</taxon>
        <taxon>Polypteridae</taxon>
        <taxon>Erpetoichthys</taxon>
    </lineage>
</organism>
<dbReference type="AlphaFoldDB" id="A0A8C4SA34"/>
<dbReference type="PANTHER" id="PTHR22984">
    <property type="entry name" value="SERINE/THREONINE-PROTEIN KINASE PIM"/>
    <property type="match status" value="1"/>
</dbReference>
<keyword evidence="4" id="KW-0808">Transferase</keyword>
<evidence type="ECO:0000256" key="4">
    <source>
        <dbReference type="ARBA" id="ARBA00022679"/>
    </source>
</evidence>
<evidence type="ECO:0000256" key="9">
    <source>
        <dbReference type="ARBA" id="ARBA00048679"/>
    </source>
</evidence>
<reference evidence="11" key="2">
    <citation type="submission" date="2025-08" db="UniProtKB">
        <authorList>
            <consortium name="Ensembl"/>
        </authorList>
    </citation>
    <scope>IDENTIFICATION</scope>
</reference>
<evidence type="ECO:0000313" key="11">
    <source>
        <dbReference type="Ensembl" id="ENSECRP00000013838.1"/>
    </source>
</evidence>
<dbReference type="Gene3D" id="1.10.510.10">
    <property type="entry name" value="Transferase(Phosphotransferase) domain 1"/>
    <property type="match status" value="1"/>
</dbReference>
<dbReference type="GO" id="GO:0005524">
    <property type="term" value="F:ATP binding"/>
    <property type="evidence" value="ECO:0007669"/>
    <property type="project" value="UniProtKB-KW"/>
</dbReference>
<evidence type="ECO:0000256" key="2">
    <source>
        <dbReference type="ARBA" id="ARBA00012513"/>
    </source>
</evidence>
<dbReference type="Ensembl" id="ENSECRT00000014076.1">
    <property type="protein sequence ID" value="ENSECRP00000013838.1"/>
    <property type="gene ID" value="ENSECRG00000009222.1"/>
</dbReference>
<keyword evidence="12" id="KW-1185">Reference proteome</keyword>
<dbReference type="Pfam" id="PF00069">
    <property type="entry name" value="Pkinase"/>
    <property type="match status" value="1"/>
</dbReference>
<keyword evidence="7" id="KW-0067">ATP-binding</keyword>
<dbReference type="GO" id="GO:0043066">
    <property type="term" value="P:negative regulation of apoptotic process"/>
    <property type="evidence" value="ECO:0007669"/>
    <property type="project" value="TreeGrafter"/>
</dbReference>
<dbReference type="InterPro" id="IPR051138">
    <property type="entry name" value="PIM_Ser/Thr_kinase"/>
</dbReference>
<accession>A0A8C4SA34</accession>
<protein>
    <recommendedName>
        <fullName evidence="2">non-specific serine/threonine protein kinase</fullName>
        <ecNumber evidence="2">2.7.11.1</ecNumber>
    </recommendedName>
</protein>
<dbReference type="SMART" id="SM00220">
    <property type="entry name" value="S_TKc"/>
    <property type="match status" value="1"/>
</dbReference>
<sequence length="295" mass="34128">MAIFEHFNPLIDDSTGENFIPILSTHAEINLYSWHIFCPQKSYDGMLFLFGAVYKFHSHFHHKVTTPKLQRQLTCQTELPGERQGIPLEIALMKMVCRPPNFSGVIQLLDWCTDPYDVLLILERPEPCMELHYFVVEREEYLEEPLARDIFQQIVEAVQHCHSRGVFHRDVKMNNILIQIPNHQIKLIDFDCGAHLHGGDYSSFRGTSKYAPPEWFTKKRYQAVPATAWSLGIVLYGLVCATLPFHNREETINGKVSFSRNISLECRDLILRCLSLSPSDRPSPEDILKHSWMTT</sequence>
<dbReference type="GO" id="GO:0005737">
    <property type="term" value="C:cytoplasm"/>
    <property type="evidence" value="ECO:0007669"/>
    <property type="project" value="TreeGrafter"/>
</dbReference>
<evidence type="ECO:0000313" key="12">
    <source>
        <dbReference type="Proteomes" id="UP000694620"/>
    </source>
</evidence>
<dbReference type="PANTHER" id="PTHR22984:SF11">
    <property type="entry name" value="AURORA KINASE-RELATED"/>
    <property type="match status" value="1"/>
</dbReference>
<proteinExistence type="inferred from homology"/>
<evidence type="ECO:0000256" key="1">
    <source>
        <dbReference type="ARBA" id="ARBA00005505"/>
    </source>
</evidence>
<evidence type="ECO:0000256" key="7">
    <source>
        <dbReference type="ARBA" id="ARBA00022840"/>
    </source>
</evidence>
<evidence type="ECO:0000259" key="10">
    <source>
        <dbReference type="PROSITE" id="PS50011"/>
    </source>
</evidence>
<dbReference type="PROSITE" id="PS00108">
    <property type="entry name" value="PROTEIN_KINASE_ST"/>
    <property type="match status" value="1"/>
</dbReference>
<evidence type="ECO:0000256" key="3">
    <source>
        <dbReference type="ARBA" id="ARBA00022527"/>
    </source>
</evidence>
<dbReference type="GeneTree" id="ENSGT00940000163427"/>
<dbReference type="Proteomes" id="UP000694620">
    <property type="component" value="Chromosome 12"/>
</dbReference>
<evidence type="ECO:0000256" key="8">
    <source>
        <dbReference type="ARBA" id="ARBA00047899"/>
    </source>
</evidence>
<keyword evidence="5" id="KW-0547">Nucleotide-binding</keyword>
<name>A0A8C4SA34_ERPCA</name>